<gene>
    <name evidence="1" type="ORF">H5V44_13885</name>
</gene>
<name>A0A7J9SK73_9EURY</name>
<accession>A0A7J9SK73</accession>
<dbReference type="EMBL" id="JACKXD010000005">
    <property type="protein sequence ID" value="MBB6647360.1"/>
    <property type="molecule type" value="Genomic_DNA"/>
</dbReference>
<sequence>MSIPTGIDRLDERLDGGVLPGTLFVITLPPGGEYIPLIRDGLKARRAVILTSLKSETLIRKMLERSGVGLEDVALAELDPGKAPETIPATLDTLDSSTSLYVNAADPIEKSVPTDLYVDLMNLVSERLYEVGTTGYLSCYRDGEPRYNRTVTLNVADFVVEIERVHEAGRLTHRLRVPKANGVALTESDRTFEVTIDQAPPGA</sequence>
<proteinExistence type="predicted"/>
<dbReference type="InterPro" id="IPR027417">
    <property type="entry name" value="P-loop_NTPase"/>
</dbReference>
<organism evidence="1 2">
    <name type="scientific">Halobellus ruber</name>
    <dbReference type="NCBI Taxonomy" id="2761102"/>
    <lineage>
        <taxon>Archaea</taxon>
        <taxon>Methanobacteriati</taxon>
        <taxon>Methanobacteriota</taxon>
        <taxon>Stenosarchaea group</taxon>
        <taxon>Halobacteria</taxon>
        <taxon>Halobacteriales</taxon>
        <taxon>Haloferacaceae</taxon>
        <taxon>Halobellus</taxon>
    </lineage>
</organism>
<dbReference type="InterPro" id="IPR055549">
    <property type="entry name" value="DUF7125"/>
</dbReference>
<evidence type="ECO:0000313" key="1">
    <source>
        <dbReference type="EMBL" id="MBB6647360.1"/>
    </source>
</evidence>
<evidence type="ECO:0000313" key="2">
    <source>
        <dbReference type="Proteomes" id="UP000546257"/>
    </source>
</evidence>
<dbReference type="AlphaFoldDB" id="A0A7J9SK73"/>
<dbReference type="RefSeq" id="WP_185193736.1">
    <property type="nucleotide sequence ID" value="NZ_JACKXD010000005.1"/>
</dbReference>
<dbReference type="Gene3D" id="3.40.50.300">
    <property type="entry name" value="P-loop containing nucleotide triphosphate hydrolases"/>
    <property type="match status" value="1"/>
</dbReference>
<reference evidence="1 2" key="1">
    <citation type="submission" date="2020-08" db="EMBL/GenBank/DDBJ databases">
        <authorList>
            <person name="Seo M.-J."/>
        </authorList>
    </citation>
    <scope>NUCLEOTIDE SEQUENCE [LARGE SCALE GENOMIC DNA]</scope>
    <source>
        <strain evidence="1 2">MBLA0160</strain>
    </source>
</reference>
<protein>
    <recommendedName>
        <fullName evidence="3">KaiC-like domain-containing protein</fullName>
    </recommendedName>
</protein>
<dbReference type="Pfam" id="PF23442">
    <property type="entry name" value="DUF7125"/>
    <property type="match status" value="1"/>
</dbReference>
<keyword evidence="2" id="KW-1185">Reference proteome</keyword>
<comment type="caution">
    <text evidence="1">The sequence shown here is derived from an EMBL/GenBank/DDBJ whole genome shotgun (WGS) entry which is preliminary data.</text>
</comment>
<evidence type="ECO:0008006" key="3">
    <source>
        <dbReference type="Google" id="ProtNLM"/>
    </source>
</evidence>
<dbReference type="Proteomes" id="UP000546257">
    <property type="component" value="Unassembled WGS sequence"/>
</dbReference>